<protein>
    <recommendedName>
        <fullName evidence="5">Transport permease protein</fullName>
    </recommendedName>
</protein>
<dbReference type="InterPro" id="IPR051784">
    <property type="entry name" value="Nod_factor_ABC_transporter"/>
</dbReference>
<keyword evidence="8" id="KW-1185">Reference proteome</keyword>
<keyword evidence="4 5" id="KW-0472">Membrane</keyword>
<dbReference type="Proteomes" id="UP000500791">
    <property type="component" value="Chromosome"/>
</dbReference>
<dbReference type="PANTHER" id="PTHR43229">
    <property type="entry name" value="NODULATION PROTEIN J"/>
    <property type="match status" value="1"/>
</dbReference>
<evidence type="ECO:0000313" key="7">
    <source>
        <dbReference type="EMBL" id="QIK42000.1"/>
    </source>
</evidence>
<dbReference type="InterPro" id="IPR000412">
    <property type="entry name" value="ABC_2_transport"/>
</dbReference>
<evidence type="ECO:0000256" key="4">
    <source>
        <dbReference type="ARBA" id="ARBA00023136"/>
    </source>
</evidence>
<dbReference type="GO" id="GO:0140359">
    <property type="term" value="F:ABC-type transporter activity"/>
    <property type="evidence" value="ECO:0007669"/>
    <property type="project" value="InterPro"/>
</dbReference>
<dbReference type="EMBL" id="CP049811">
    <property type="protein sequence ID" value="QIK42000.1"/>
    <property type="molecule type" value="Genomic_DNA"/>
</dbReference>
<feature type="transmembrane region" description="Helical" evidence="5">
    <location>
        <begin position="245"/>
        <end position="267"/>
    </location>
</feature>
<dbReference type="InterPro" id="IPR013525">
    <property type="entry name" value="ABC2_TM"/>
</dbReference>
<proteinExistence type="inferred from homology"/>
<dbReference type="PRINTS" id="PR00164">
    <property type="entry name" value="ABC2TRNSPORT"/>
</dbReference>
<keyword evidence="5" id="KW-0813">Transport</keyword>
<comment type="similarity">
    <text evidence="5">Belongs to the ABC-2 integral membrane protein family.</text>
</comment>
<comment type="subcellular location">
    <subcellularLocation>
        <location evidence="5">Cell inner membrane</location>
        <topology evidence="5">Multi-pass membrane protein</topology>
    </subcellularLocation>
    <subcellularLocation>
        <location evidence="1">Membrane</location>
        <topology evidence="1">Multi-pass membrane protein</topology>
    </subcellularLocation>
</comment>
<keyword evidence="2 5" id="KW-0812">Transmembrane</keyword>
<gene>
    <name evidence="7" type="ORF">G8E03_03650</name>
</gene>
<sequence length="277" mass="30470">MWKREMLRYMRDRSQIFGAISRTLLWLVILGYGLGAALREIEGYSYAQYILPGVVTLNILFSSLQCAISLVWDREVGLLRSVIISPASMLSVTLGKLFGGATIATLQGAIPLLLIPFLDLRTTPLALGSALVVMFFMGIALTAFGIIIASRMKTFEGFGAISNGIIQPLYFLSGSIFPLRGVIGGVGFLDIPTHLRDELRQLGIFAIGGGWVVQLPFFIQVLVYINPVSYQLDLLRYVLLNFEQLPLAADLAVTFGLAPVLAVLAAWSVERMLRKRQ</sequence>
<dbReference type="KEGG" id="mon:G8E03_03650"/>
<evidence type="ECO:0000256" key="5">
    <source>
        <dbReference type="RuleBase" id="RU361157"/>
    </source>
</evidence>
<accession>A0A6G7VQ01</accession>
<evidence type="ECO:0000313" key="8">
    <source>
        <dbReference type="Proteomes" id="UP000500791"/>
    </source>
</evidence>
<feature type="transmembrane region" description="Helical" evidence="5">
    <location>
        <begin position="101"/>
        <end position="118"/>
    </location>
</feature>
<feature type="domain" description="ABC transmembrane type-2" evidence="6">
    <location>
        <begin position="14"/>
        <end position="272"/>
    </location>
</feature>
<evidence type="ECO:0000259" key="6">
    <source>
        <dbReference type="PROSITE" id="PS51012"/>
    </source>
</evidence>
<evidence type="ECO:0000256" key="2">
    <source>
        <dbReference type="ARBA" id="ARBA00022692"/>
    </source>
</evidence>
<dbReference type="PANTHER" id="PTHR43229:SF2">
    <property type="entry name" value="NODULATION PROTEIN J"/>
    <property type="match status" value="1"/>
</dbReference>
<feature type="transmembrane region" description="Helical" evidence="5">
    <location>
        <begin position="169"/>
        <end position="190"/>
    </location>
</feature>
<dbReference type="InterPro" id="IPR047817">
    <property type="entry name" value="ABC2_TM_bact-type"/>
</dbReference>
<evidence type="ECO:0000256" key="3">
    <source>
        <dbReference type="ARBA" id="ARBA00022989"/>
    </source>
</evidence>
<dbReference type="Pfam" id="PF01061">
    <property type="entry name" value="ABC2_membrane"/>
    <property type="match status" value="1"/>
</dbReference>
<keyword evidence="5" id="KW-1003">Cell membrane</keyword>
<organism evidence="7 8">
    <name type="scientific">Pontivivens nitratireducens</name>
    <dbReference type="NCBI Taxonomy" id="2758038"/>
    <lineage>
        <taxon>Bacteria</taxon>
        <taxon>Pseudomonadati</taxon>
        <taxon>Pseudomonadota</taxon>
        <taxon>Alphaproteobacteria</taxon>
        <taxon>Rhodobacterales</taxon>
        <taxon>Paracoccaceae</taxon>
        <taxon>Pontivivens</taxon>
    </lineage>
</organism>
<keyword evidence="3 5" id="KW-1133">Transmembrane helix</keyword>
<feature type="transmembrane region" description="Helical" evidence="5">
    <location>
        <begin position="202"/>
        <end position="225"/>
    </location>
</feature>
<dbReference type="AlphaFoldDB" id="A0A6G7VQ01"/>
<dbReference type="RefSeq" id="WP_166193834.1">
    <property type="nucleotide sequence ID" value="NZ_CP049811.1"/>
</dbReference>
<evidence type="ECO:0000256" key="1">
    <source>
        <dbReference type="ARBA" id="ARBA00004141"/>
    </source>
</evidence>
<dbReference type="PIRSF" id="PIRSF006648">
    <property type="entry name" value="DrrB"/>
    <property type="match status" value="1"/>
</dbReference>
<name>A0A6G7VQ01_9RHOB</name>
<feature type="transmembrane region" description="Helical" evidence="5">
    <location>
        <begin position="49"/>
        <end position="71"/>
    </location>
</feature>
<dbReference type="PROSITE" id="PS51012">
    <property type="entry name" value="ABC_TM2"/>
    <property type="match status" value="1"/>
</dbReference>
<feature type="transmembrane region" description="Helical" evidence="5">
    <location>
        <begin position="125"/>
        <end position="149"/>
    </location>
</feature>
<dbReference type="GO" id="GO:0043190">
    <property type="term" value="C:ATP-binding cassette (ABC) transporter complex"/>
    <property type="evidence" value="ECO:0007669"/>
    <property type="project" value="InterPro"/>
</dbReference>
<reference evidence="7 8" key="1">
    <citation type="submission" date="2020-03" db="EMBL/GenBank/DDBJ databases">
        <title>Complete genome sequence of Monaibacterium sp. ALG8 with diverse plasmids.</title>
        <authorList>
            <person name="Sun C."/>
        </authorList>
    </citation>
    <scope>NUCLEOTIDE SEQUENCE [LARGE SCALE GENOMIC DNA]</scope>
    <source>
        <strain evidence="7 8">ALG8</strain>
    </source>
</reference>